<comment type="caution">
    <text evidence="1">The sequence shown here is derived from an EMBL/GenBank/DDBJ whole genome shotgun (WGS) entry which is preliminary data.</text>
</comment>
<evidence type="ECO:0000313" key="2">
    <source>
        <dbReference type="Proteomes" id="UP001219525"/>
    </source>
</evidence>
<feature type="non-terminal residue" evidence="1">
    <location>
        <position position="495"/>
    </location>
</feature>
<feature type="non-terminal residue" evidence="1">
    <location>
        <position position="1"/>
    </location>
</feature>
<keyword evidence="2" id="KW-1185">Reference proteome</keyword>
<gene>
    <name evidence="1" type="ORF">GGX14DRAFT_329747</name>
</gene>
<name>A0AAD6YJB1_9AGAR</name>
<dbReference type="Proteomes" id="UP001219525">
    <property type="component" value="Unassembled WGS sequence"/>
</dbReference>
<accession>A0AAD6YJB1</accession>
<dbReference type="AlphaFoldDB" id="A0AAD6YJB1"/>
<proteinExistence type="predicted"/>
<evidence type="ECO:0000313" key="1">
    <source>
        <dbReference type="EMBL" id="KAJ7218431.1"/>
    </source>
</evidence>
<reference evidence="1" key="1">
    <citation type="submission" date="2023-03" db="EMBL/GenBank/DDBJ databases">
        <title>Massive genome expansion in bonnet fungi (Mycena s.s.) driven by repeated elements and novel gene families across ecological guilds.</title>
        <authorList>
            <consortium name="Lawrence Berkeley National Laboratory"/>
            <person name="Harder C.B."/>
            <person name="Miyauchi S."/>
            <person name="Viragh M."/>
            <person name="Kuo A."/>
            <person name="Thoen E."/>
            <person name="Andreopoulos B."/>
            <person name="Lu D."/>
            <person name="Skrede I."/>
            <person name="Drula E."/>
            <person name="Henrissat B."/>
            <person name="Morin E."/>
            <person name="Kohler A."/>
            <person name="Barry K."/>
            <person name="LaButti K."/>
            <person name="Morin E."/>
            <person name="Salamov A."/>
            <person name="Lipzen A."/>
            <person name="Mereny Z."/>
            <person name="Hegedus B."/>
            <person name="Baldrian P."/>
            <person name="Stursova M."/>
            <person name="Weitz H."/>
            <person name="Taylor A."/>
            <person name="Grigoriev I.V."/>
            <person name="Nagy L.G."/>
            <person name="Martin F."/>
            <person name="Kauserud H."/>
        </authorList>
    </citation>
    <scope>NUCLEOTIDE SEQUENCE</scope>
    <source>
        <strain evidence="1">9144</strain>
    </source>
</reference>
<protein>
    <submittedName>
        <fullName evidence="1">Uncharacterized protein</fullName>
    </submittedName>
</protein>
<dbReference type="EMBL" id="JARJCW010000012">
    <property type="protein sequence ID" value="KAJ7218431.1"/>
    <property type="molecule type" value="Genomic_DNA"/>
</dbReference>
<organism evidence="1 2">
    <name type="scientific">Mycena pura</name>
    <dbReference type="NCBI Taxonomy" id="153505"/>
    <lineage>
        <taxon>Eukaryota</taxon>
        <taxon>Fungi</taxon>
        <taxon>Dikarya</taxon>
        <taxon>Basidiomycota</taxon>
        <taxon>Agaricomycotina</taxon>
        <taxon>Agaricomycetes</taxon>
        <taxon>Agaricomycetidae</taxon>
        <taxon>Agaricales</taxon>
        <taxon>Marasmiineae</taxon>
        <taxon>Mycenaceae</taxon>
        <taxon>Mycena</taxon>
    </lineage>
</organism>
<sequence length="495" mass="55977">TCVLSTHPRLALSTCPYGHSRDGVAIVASMVRCPCPAEMIIFVPCSKNGVPPPEWSRYMAMVLLRGYHDHPAHAPTKPTIEDKQKLQGVLETVGVEGMTVQRLLNDPRTVAAYGGERLARASPAFADSRRLSNFIAQQKKAKYPHGMGWEGGTMNEWEIAIFSDRYQKRLTIGSLYCDRNTEAAFFQLFHELFDTVRRVTSTELAVRPYRGRDANCRAVVMDGEGAQALGYGQFLVRNIDELPKTIPRDVIKTLKSITGLATQADIDAWHVFCSTQPYDAVLNWYNPKRTGWFLPSINKFLSNIAPDDWDITPNTTNIVETAHARRNAETSIHLPLLASIIKAEERDDTRHDEFLQIEHDGVTSKHWNSPFNRERLSAQRWVSKMRKNTALRMQVAEYESAQHELDAGRAAWRASLDREKELKATLATIKVSLAATKDTASKNELKEQVKEVSAEIRKEMDARRAWNARRGEISTVIDELRKGDLRGVRIQGRRP</sequence>